<dbReference type="AlphaFoldDB" id="A0A6S7BKE5"/>
<evidence type="ECO:0000256" key="2">
    <source>
        <dbReference type="ARBA" id="ARBA00022692"/>
    </source>
</evidence>
<dbReference type="NCBIfam" id="TIGR01352">
    <property type="entry name" value="tonB_Cterm"/>
    <property type="match status" value="1"/>
</dbReference>
<dbReference type="GO" id="GO:0016020">
    <property type="term" value="C:membrane"/>
    <property type="evidence" value="ECO:0007669"/>
    <property type="project" value="UniProtKB-SubCell"/>
</dbReference>
<protein>
    <submittedName>
        <fullName evidence="7">Uncharacterized protein</fullName>
    </submittedName>
</protein>
<name>A0A6S7BKE5_9BURK</name>
<dbReference type="Proteomes" id="UP000494365">
    <property type="component" value="Unassembled WGS sequence"/>
</dbReference>
<evidence type="ECO:0000256" key="1">
    <source>
        <dbReference type="ARBA" id="ARBA00004167"/>
    </source>
</evidence>
<feature type="region of interest" description="Disordered" evidence="5">
    <location>
        <begin position="295"/>
        <end position="317"/>
    </location>
</feature>
<feature type="compositionally biased region" description="Polar residues" evidence="5">
    <location>
        <begin position="302"/>
        <end position="311"/>
    </location>
</feature>
<dbReference type="InterPro" id="IPR006260">
    <property type="entry name" value="TonB/TolA_C"/>
</dbReference>
<proteinExistence type="predicted"/>
<keyword evidence="6" id="KW-0732">Signal</keyword>
<reference evidence="7 8" key="1">
    <citation type="submission" date="2020-04" db="EMBL/GenBank/DDBJ databases">
        <authorList>
            <person name="De Canck E."/>
        </authorList>
    </citation>
    <scope>NUCLEOTIDE SEQUENCE [LARGE SCALE GENOMIC DNA]</scope>
    <source>
        <strain evidence="7 8">LMG 28614</strain>
    </source>
</reference>
<keyword evidence="3" id="KW-1133">Transmembrane helix</keyword>
<evidence type="ECO:0000256" key="5">
    <source>
        <dbReference type="SAM" id="MobiDB-lite"/>
    </source>
</evidence>
<evidence type="ECO:0000313" key="7">
    <source>
        <dbReference type="EMBL" id="CAB3801853.1"/>
    </source>
</evidence>
<accession>A0A6S7BKE5</accession>
<sequence length="317" mass="33383">MKRTIVAAALALTAVAARAQSVVVQHGNLVYRNASGATELLTETGADGSPAISPDGNLIAFMRQRPGEQVDSNDPNSGSLSDVYVISISDHSLRKIVTAAHSAKPENELSGINSLKFSPDGSTLYFNTAAWVTSGAIHAVPVQGGRERFITNGNGFAVVQRGKYAGYLVTSQHRYMEGHGSWDPYVLVSPEGKEIKVLGEFGDDEPRAEMAALQSVEGKSAAPTPAADAASSGYSEKVLRRVRPNIVWAGEIQGLETVLAVHCAPTGTLLSLTITRGSGDSKWDAAALRAVQRSDPMPLDSNGKTPASFTITLRPAG</sequence>
<feature type="signal peptide" evidence="6">
    <location>
        <begin position="1"/>
        <end position="19"/>
    </location>
</feature>
<dbReference type="Gene3D" id="3.30.1150.10">
    <property type="match status" value="1"/>
</dbReference>
<dbReference type="SUPFAM" id="SSF74653">
    <property type="entry name" value="TolA/TonB C-terminal domain"/>
    <property type="match status" value="1"/>
</dbReference>
<feature type="chain" id="PRO_5028926705" evidence="6">
    <location>
        <begin position="20"/>
        <end position="317"/>
    </location>
</feature>
<keyword evidence="2" id="KW-0812">Transmembrane</keyword>
<dbReference type="Gene3D" id="2.120.10.30">
    <property type="entry name" value="TolB, C-terminal domain"/>
    <property type="match status" value="1"/>
</dbReference>
<evidence type="ECO:0000313" key="8">
    <source>
        <dbReference type="Proteomes" id="UP000494365"/>
    </source>
</evidence>
<comment type="subcellular location">
    <subcellularLocation>
        <location evidence="1">Membrane</location>
        <topology evidence="1">Single-pass membrane protein</topology>
    </subcellularLocation>
</comment>
<dbReference type="InterPro" id="IPR011659">
    <property type="entry name" value="WD40"/>
</dbReference>
<evidence type="ECO:0000256" key="3">
    <source>
        <dbReference type="ARBA" id="ARBA00022989"/>
    </source>
</evidence>
<dbReference type="SUPFAM" id="SSF82171">
    <property type="entry name" value="DPP6 N-terminal domain-like"/>
    <property type="match status" value="1"/>
</dbReference>
<dbReference type="EMBL" id="CADIKK010000031">
    <property type="protein sequence ID" value="CAB3801853.1"/>
    <property type="molecule type" value="Genomic_DNA"/>
</dbReference>
<dbReference type="RefSeq" id="WP_175152529.1">
    <property type="nucleotide sequence ID" value="NZ_CADIKK010000031.1"/>
</dbReference>
<organism evidence="7 8">
    <name type="scientific">Paraburkholderia ultramafica</name>
    <dbReference type="NCBI Taxonomy" id="1544867"/>
    <lineage>
        <taxon>Bacteria</taxon>
        <taxon>Pseudomonadati</taxon>
        <taxon>Pseudomonadota</taxon>
        <taxon>Betaproteobacteria</taxon>
        <taxon>Burkholderiales</taxon>
        <taxon>Burkholderiaceae</taxon>
        <taxon>Paraburkholderia</taxon>
    </lineage>
</organism>
<keyword evidence="8" id="KW-1185">Reference proteome</keyword>
<gene>
    <name evidence="7" type="ORF">LMG28614_05509</name>
</gene>
<evidence type="ECO:0000256" key="4">
    <source>
        <dbReference type="ARBA" id="ARBA00023136"/>
    </source>
</evidence>
<evidence type="ECO:0000256" key="6">
    <source>
        <dbReference type="SAM" id="SignalP"/>
    </source>
</evidence>
<dbReference type="Pfam" id="PF07676">
    <property type="entry name" value="PD40"/>
    <property type="match status" value="1"/>
</dbReference>
<dbReference type="InterPro" id="IPR011042">
    <property type="entry name" value="6-blade_b-propeller_TolB-like"/>
</dbReference>
<keyword evidence="4" id="KW-0472">Membrane</keyword>
<dbReference type="Pfam" id="PF13103">
    <property type="entry name" value="TonB_2"/>
    <property type="match status" value="1"/>
</dbReference>